<evidence type="ECO:0000313" key="3">
    <source>
        <dbReference type="EMBL" id="PNT75645.1"/>
    </source>
</evidence>
<dbReference type="EnsemblPlants" id="PNT75645">
    <property type="protein sequence ID" value="PNT75645"/>
    <property type="gene ID" value="BRADI_1g36032v3"/>
</dbReference>
<gene>
    <name evidence="3" type="ORF">BRADI_1g36032v3</name>
</gene>
<dbReference type="Gramene" id="PNT75645">
    <property type="protein sequence ID" value="PNT75645"/>
    <property type="gene ID" value="BRADI_1g36032v3"/>
</dbReference>
<sequence>MRPLLGCLLLGAGAAVSSGGRVQGEETRRRSGGSLGRGGRPPPRAGEPPRPRQAAMRVAAENWGRGRGRAPSRDTGKGPSSLTARSSSQQVDSQGENREKNAMGGSKQRNAGTSTNHLGQSCREIKGSFDSKDFHRDFGGFESLEFFPI</sequence>
<reference evidence="3" key="2">
    <citation type="submission" date="2017-06" db="EMBL/GenBank/DDBJ databases">
        <title>WGS assembly of Brachypodium distachyon.</title>
        <authorList>
            <consortium name="The International Brachypodium Initiative"/>
            <person name="Lucas S."/>
            <person name="Harmon-Smith M."/>
            <person name="Lail K."/>
            <person name="Tice H."/>
            <person name="Grimwood J."/>
            <person name="Bruce D."/>
            <person name="Barry K."/>
            <person name="Shu S."/>
            <person name="Lindquist E."/>
            <person name="Wang M."/>
            <person name="Pitluck S."/>
            <person name="Vogel J.P."/>
            <person name="Garvin D.F."/>
            <person name="Mockler T.C."/>
            <person name="Schmutz J."/>
            <person name="Rokhsar D."/>
            <person name="Bevan M.W."/>
        </authorList>
    </citation>
    <scope>NUCLEOTIDE SEQUENCE</scope>
    <source>
        <strain evidence="3">Bd21</strain>
    </source>
</reference>
<proteinExistence type="predicted"/>
<evidence type="ECO:0000256" key="2">
    <source>
        <dbReference type="SAM" id="SignalP"/>
    </source>
</evidence>
<feature type="signal peptide" evidence="2">
    <location>
        <begin position="1"/>
        <end position="19"/>
    </location>
</feature>
<dbReference type="InParanoid" id="A0A2K2DMY4"/>
<protein>
    <submittedName>
        <fullName evidence="3 4">Uncharacterized protein</fullName>
    </submittedName>
</protein>
<name>A0A2K2DMY4_BRADI</name>
<reference evidence="3 4" key="1">
    <citation type="journal article" date="2010" name="Nature">
        <title>Genome sequencing and analysis of the model grass Brachypodium distachyon.</title>
        <authorList>
            <consortium name="International Brachypodium Initiative"/>
        </authorList>
    </citation>
    <scope>NUCLEOTIDE SEQUENCE [LARGE SCALE GENOMIC DNA]</scope>
    <source>
        <strain evidence="3 4">Bd21</strain>
    </source>
</reference>
<reference evidence="4" key="3">
    <citation type="submission" date="2018-08" db="UniProtKB">
        <authorList>
            <consortium name="EnsemblPlants"/>
        </authorList>
    </citation>
    <scope>IDENTIFICATION</scope>
    <source>
        <strain evidence="4">cv. Bd21</strain>
    </source>
</reference>
<feature type="region of interest" description="Disordered" evidence="1">
    <location>
        <begin position="12"/>
        <end position="134"/>
    </location>
</feature>
<feature type="compositionally biased region" description="Basic and acidic residues" evidence="1">
    <location>
        <begin position="123"/>
        <end position="134"/>
    </location>
</feature>
<evidence type="ECO:0000313" key="5">
    <source>
        <dbReference type="Proteomes" id="UP000008810"/>
    </source>
</evidence>
<keyword evidence="5" id="KW-1185">Reference proteome</keyword>
<evidence type="ECO:0000313" key="4">
    <source>
        <dbReference type="EnsemblPlants" id="PNT75645"/>
    </source>
</evidence>
<organism evidence="3">
    <name type="scientific">Brachypodium distachyon</name>
    <name type="common">Purple false brome</name>
    <name type="synonym">Trachynia distachya</name>
    <dbReference type="NCBI Taxonomy" id="15368"/>
    <lineage>
        <taxon>Eukaryota</taxon>
        <taxon>Viridiplantae</taxon>
        <taxon>Streptophyta</taxon>
        <taxon>Embryophyta</taxon>
        <taxon>Tracheophyta</taxon>
        <taxon>Spermatophyta</taxon>
        <taxon>Magnoliopsida</taxon>
        <taxon>Liliopsida</taxon>
        <taxon>Poales</taxon>
        <taxon>Poaceae</taxon>
        <taxon>BOP clade</taxon>
        <taxon>Pooideae</taxon>
        <taxon>Stipodae</taxon>
        <taxon>Brachypodieae</taxon>
        <taxon>Brachypodium</taxon>
    </lineage>
</organism>
<feature type="chain" id="PRO_5036043408" evidence="2">
    <location>
        <begin position="20"/>
        <end position="149"/>
    </location>
</feature>
<dbReference type="AlphaFoldDB" id="A0A2K2DMY4"/>
<dbReference type="EMBL" id="CM000880">
    <property type="protein sequence ID" value="PNT75645.1"/>
    <property type="molecule type" value="Genomic_DNA"/>
</dbReference>
<accession>A0A2K2DMY4</accession>
<feature type="compositionally biased region" description="Polar residues" evidence="1">
    <location>
        <begin position="107"/>
        <end position="119"/>
    </location>
</feature>
<evidence type="ECO:0000256" key="1">
    <source>
        <dbReference type="SAM" id="MobiDB-lite"/>
    </source>
</evidence>
<keyword evidence="2" id="KW-0732">Signal</keyword>
<feature type="compositionally biased region" description="Polar residues" evidence="1">
    <location>
        <begin position="78"/>
        <end position="94"/>
    </location>
</feature>
<dbReference type="Proteomes" id="UP000008810">
    <property type="component" value="Chromosome 1"/>
</dbReference>